<sequence>MTPAVSFRSNQGQEALKSIVKKLIPQWSNGLRNFQAESIPLILDNQDLFAITATGDGKSALFAVPILVHTEISRNPELYPTFSVNIRKKPVGIVITPTKGLANNIVHELQEQFGISAFAYTHENISQMIRQKRNIVTEISECKFQIVCVDPEHLREREWITITDSETYRSNVIYGCTEEAHVIEEWGLDFRPLFRLIGSFFRGRLPSSISRFAITATMLPGAPFDSVCTALGFHGPKFHLIRRSNECPNVQIDVKTLLSSLSGKEFPQLLPYLNQQRKTIIHVRTIKLGYHVFIYLFKHAPNTYNRHFRVRLYSALAPDGYNQRTIELLKNDERCQIVIATKAFSLGIHAETLVDSICIGTPDTQCEIDQCGGRVGRIRTLNARRIIFATTAELKKAKKFIEDNPDISTIKATSAPMDPAKALFLAESSCRQARINKIYTNPPSETSYLDCIDAKRRLPCDLCRVRYDLLELDSVQFPPSVGEDVLPLFVIPPSPSRAKRSKKCSDELKKKEIPIVQTALVEFEKQVWLQERISLPHRNIPRSFYFPSEIVDMLISSLLKINTLQDLDKKLDSIDWMFKNSQLVNLFVFISTLSENIKTARPPDKKSKQALENCSSRDELEPTEPIVPRPRPRPKPNPTNSGNNQLNNQSEFSRKRPALEGITNEPRAKRKPAMTLAEAEEVYRSSLHETFEDYENLEENVRILRWLLSAGVSVMNVWLAYVRMAE</sequence>
<evidence type="ECO:0000256" key="1">
    <source>
        <dbReference type="ARBA" id="ARBA00005446"/>
    </source>
</evidence>
<dbReference type="InterPro" id="IPR027417">
    <property type="entry name" value="P-loop_NTPase"/>
</dbReference>
<evidence type="ECO:0000313" key="10">
    <source>
        <dbReference type="Proteomes" id="UP000297245"/>
    </source>
</evidence>
<evidence type="ECO:0000256" key="2">
    <source>
        <dbReference type="ARBA" id="ARBA00022741"/>
    </source>
</evidence>
<feature type="region of interest" description="Disordered" evidence="6">
    <location>
        <begin position="599"/>
        <end position="674"/>
    </location>
</feature>
<dbReference type="InterPro" id="IPR001650">
    <property type="entry name" value="Helicase_C-like"/>
</dbReference>
<dbReference type="PANTHER" id="PTHR13710:SF120">
    <property type="entry name" value="BIFUNCTIONAL 3'-5' EXONUCLEASE_ATP-DEPENDENT HELICASE WRN"/>
    <property type="match status" value="1"/>
</dbReference>
<dbReference type="GO" id="GO:0005737">
    <property type="term" value="C:cytoplasm"/>
    <property type="evidence" value="ECO:0007669"/>
    <property type="project" value="TreeGrafter"/>
</dbReference>
<dbReference type="SUPFAM" id="SSF52540">
    <property type="entry name" value="P-loop containing nucleoside triphosphate hydrolases"/>
    <property type="match status" value="1"/>
</dbReference>
<proteinExistence type="inferred from homology"/>
<evidence type="ECO:0000256" key="4">
    <source>
        <dbReference type="ARBA" id="ARBA00034617"/>
    </source>
</evidence>
<dbReference type="Proteomes" id="UP000297245">
    <property type="component" value="Unassembled WGS sequence"/>
</dbReference>
<dbReference type="Pfam" id="PF00271">
    <property type="entry name" value="Helicase_C"/>
    <property type="match status" value="1"/>
</dbReference>
<dbReference type="InterPro" id="IPR014001">
    <property type="entry name" value="Helicase_ATP-bd"/>
</dbReference>
<dbReference type="CDD" id="cd18785">
    <property type="entry name" value="SF2_C"/>
    <property type="match status" value="1"/>
</dbReference>
<organism evidence="9 10">
    <name type="scientific">Dendrothele bispora (strain CBS 962.96)</name>
    <dbReference type="NCBI Taxonomy" id="1314807"/>
    <lineage>
        <taxon>Eukaryota</taxon>
        <taxon>Fungi</taxon>
        <taxon>Dikarya</taxon>
        <taxon>Basidiomycota</taxon>
        <taxon>Agaricomycotina</taxon>
        <taxon>Agaricomycetes</taxon>
        <taxon>Agaricomycetidae</taxon>
        <taxon>Agaricales</taxon>
        <taxon>Agaricales incertae sedis</taxon>
        <taxon>Dendrothele</taxon>
    </lineage>
</organism>
<evidence type="ECO:0000259" key="8">
    <source>
        <dbReference type="PROSITE" id="PS51194"/>
    </source>
</evidence>
<dbReference type="AlphaFoldDB" id="A0A4S8MQX1"/>
<dbReference type="GO" id="GO:0005524">
    <property type="term" value="F:ATP binding"/>
    <property type="evidence" value="ECO:0007669"/>
    <property type="project" value="UniProtKB-KW"/>
</dbReference>
<dbReference type="GO" id="GO:0043138">
    <property type="term" value="F:3'-5' DNA helicase activity"/>
    <property type="evidence" value="ECO:0007669"/>
    <property type="project" value="UniProtKB-EC"/>
</dbReference>
<dbReference type="EC" id="5.6.2.4" evidence="5"/>
<keyword evidence="9" id="KW-0378">Hydrolase</keyword>
<reference evidence="9 10" key="1">
    <citation type="journal article" date="2019" name="Nat. Ecol. Evol.">
        <title>Megaphylogeny resolves global patterns of mushroom evolution.</title>
        <authorList>
            <person name="Varga T."/>
            <person name="Krizsan K."/>
            <person name="Foldi C."/>
            <person name="Dima B."/>
            <person name="Sanchez-Garcia M."/>
            <person name="Sanchez-Ramirez S."/>
            <person name="Szollosi G.J."/>
            <person name="Szarkandi J.G."/>
            <person name="Papp V."/>
            <person name="Albert L."/>
            <person name="Andreopoulos W."/>
            <person name="Angelini C."/>
            <person name="Antonin V."/>
            <person name="Barry K.W."/>
            <person name="Bougher N.L."/>
            <person name="Buchanan P."/>
            <person name="Buyck B."/>
            <person name="Bense V."/>
            <person name="Catcheside P."/>
            <person name="Chovatia M."/>
            <person name="Cooper J."/>
            <person name="Damon W."/>
            <person name="Desjardin D."/>
            <person name="Finy P."/>
            <person name="Geml J."/>
            <person name="Haridas S."/>
            <person name="Hughes K."/>
            <person name="Justo A."/>
            <person name="Karasinski D."/>
            <person name="Kautmanova I."/>
            <person name="Kiss B."/>
            <person name="Kocsube S."/>
            <person name="Kotiranta H."/>
            <person name="LaButti K.M."/>
            <person name="Lechner B.E."/>
            <person name="Liimatainen K."/>
            <person name="Lipzen A."/>
            <person name="Lukacs Z."/>
            <person name="Mihaltcheva S."/>
            <person name="Morgado L.N."/>
            <person name="Niskanen T."/>
            <person name="Noordeloos M.E."/>
            <person name="Ohm R.A."/>
            <person name="Ortiz-Santana B."/>
            <person name="Ovrebo C."/>
            <person name="Racz N."/>
            <person name="Riley R."/>
            <person name="Savchenko A."/>
            <person name="Shiryaev A."/>
            <person name="Soop K."/>
            <person name="Spirin V."/>
            <person name="Szebenyi C."/>
            <person name="Tomsovsky M."/>
            <person name="Tulloss R.E."/>
            <person name="Uehling J."/>
            <person name="Grigoriev I.V."/>
            <person name="Vagvolgyi C."/>
            <person name="Papp T."/>
            <person name="Martin F.M."/>
            <person name="Miettinen O."/>
            <person name="Hibbett D.S."/>
            <person name="Nagy L.G."/>
        </authorList>
    </citation>
    <scope>NUCLEOTIDE SEQUENCE [LARGE SCALE GENOMIC DNA]</scope>
    <source>
        <strain evidence="9 10">CBS 962.96</strain>
    </source>
</reference>
<feature type="domain" description="Helicase ATP-binding" evidence="7">
    <location>
        <begin position="39"/>
        <end position="220"/>
    </location>
</feature>
<comment type="similarity">
    <text evidence="1">Belongs to the helicase family. RecQ subfamily.</text>
</comment>
<dbReference type="PANTHER" id="PTHR13710">
    <property type="entry name" value="DNA HELICASE RECQ FAMILY MEMBER"/>
    <property type="match status" value="1"/>
</dbReference>
<dbReference type="GO" id="GO:0005694">
    <property type="term" value="C:chromosome"/>
    <property type="evidence" value="ECO:0007669"/>
    <property type="project" value="TreeGrafter"/>
</dbReference>
<dbReference type="GO" id="GO:0005634">
    <property type="term" value="C:nucleus"/>
    <property type="evidence" value="ECO:0007669"/>
    <property type="project" value="TreeGrafter"/>
</dbReference>
<evidence type="ECO:0000313" key="9">
    <source>
        <dbReference type="EMBL" id="THV05312.1"/>
    </source>
</evidence>
<dbReference type="PROSITE" id="PS51192">
    <property type="entry name" value="HELICASE_ATP_BIND_1"/>
    <property type="match status" value="1"/>
</dbReference>
<dbReference type="EMBL" id="ML179050">
    <property type="protein sequence ID" value="THV05312.1"/>
    <property type="molecule type" value="Genomic_DNA"/>
</dbReference>
<feature type="compositionally biased region" description="Basic and acidic residues" evidence="6">
    <location>
        <begin position="601"/>
        <end position="620"/>
    </location>
</feature>
<dbReference type="GO" id="GO:0003676">
    <property type="term" value="F:nucleic acid binding"/>
    <property type="evidence" value="ECO:0007669"/>
    <property type="project" value="InterPro"/>
</dbReference>
<dbReference type="InterPro" id="IPR011545">
    <property type="entry name" value="DEAD/DEAH_box_helicase_dom"/>
</dbReference>
<accession>A0A4S8MQX1</accession>
<dbReference type="SMART" id="SM00487">
    <property type="entry name" value="DEXDc"/>
    <property type="match status" value="1"/>
</dbReference>
<evidence type="ECO:0000256" key="6">
    <source>
        <dbReference type="SAM" id="MobiDB-lite"/>
    </source>
</evidence>
<evidence type="ECO:0000256" key="5">
    <source>
        <dbReference type="ARBA" id="ARBA00034808"/>
    </source>
</evidence>
<dbReference type="GO" id="GO:0016787">
    <property type="term" value="F:hydrolase activity"/>
    <property type="evidence" value="ECO:0007669"/>
    <property type="project" value="UniProtKB-KW"/>
</dbReference>
<keyword evidence="2" id="KW-0547">Nucleotide-binding</keyword>
<feature type="compositionally biased region" description="Polar residues" evidence="6">
    <location>
        <begin position="639"/>
        <end position="651"/>
    </location>
</feature>
<comment type="catalytic activity">
    <reaction evidence="4">
        <text>Couples ATP hydrolysis with the unwinding of duplex DNA by translocating in the 3'-5' direction.</text>
        <dbReference type="EC" id="5.6.2.4"/>
    </reaction>
</comment>
<keyword evidence="10" id="KW-1185">Reference proteome</keyword>
<name>A0A4S8MQX1_DENBC</name>
<dbReference type="OrthoDB" id="3260945at2759"/>
<dbReference type="Pfam" id="PF00270">
    <property type="entry name" value="DEAD"/>
    <property type="match status" value="1"/>
</dbReference>
<evidence type="ECO:0000259" key="7">
    <source>
        <dbReference type="PROSITE" id="PS51192"/>
    </source>
</evidence>
<dbReference type="PROSITE" id="PS51194">
    <property type="entry name" value="HELICASE_CTER"/>
    <property type="match status" value="1"/>
</dbReference>
<dbReference type="GO" id="GO:0000724">
    <property type="term" value="P:double-strand break repair via homologous recombination"/>
    <property type="evidence" value="ECO:0007669"/>
    <property type="project" value="TreeGrafter"/>
</dbReference>
<gene>
    <name evidence="9" type="ORF">K435DRAFT_834954</name>
</gene>
<keyword evidence="3" id="KW-0067">ATP-binding</keyword>
<dbReference type="Gene3D" id="3.40.50.300">
    <property type="entry name" value="P-loop containing nucleotide triphosphate hydrolases"/>
    <property type="match status" value="2"/>
</dbReference>
<dbReference type="GO" id="GO:0009378">
    <property type="term" value="F:four-way junction helicase activity"/>
    <property type="evidence" value="ECO:0007669"/>
    <property type="project" value="TreeGrafter"/>
</dbReference>
<protein>
    <recommendedName>
        <fullName evidence="5">DNA 3'-5' helicase</fullName>
        <ecNumber evidence="5">5.6.2.4</ecNumber>
    </recommendedName>
</protein>
<feature type="domain" description="Helicase C-terminal" evidence="8">
    <location>
        <begin position="265"/>
        <end position="423"/>
    </location>
</feature>
<evidence type="ECO:0000256" key="3">
    <source>
        <dbReference type="ARBA" id="ARBA00022840"/>
    </source>
</evidence>